<dbReference type="Gene3D" id="3.30.65.10">
    <property type="entry name" value="Bacterial Topoisomerase I, domain 1"/>
    <property type="match status" value="1"/>
</dbReference>
<dbReference type="SUPFAM" id="SSF57783">
    <property type="entry name" value="Zinc beta-ribbon"/>
    <property type="match status" value="1"/>
</dbReference>
<dbReference type="Pfam" id="PF08378">
    <property type="entry name" value="NERD"/>
    <property type="match status" value="1"/>
</dbReference>
<protein>
    <submittedName>
        <fullName evidence="3">Nuclease</fullName>
    </submittedName>
</protein>
<sequence>MIDFTSIIWNAISSFWYFIPLLILVGIFKSPWFKGYIGEVIVNFAIKVRLDKDEYHLIKNVTLLTEDGTTQIDHILVSSKGVFVVETKNMKGWIFGSEKQKQWTQKIYKHTSKFQNPLHQNYKHTKTLATCLNISETKIFSVIVFVGDSEFKTEMPANVTYAGGLIRYINSKKENILSLAEKQSVIQAIESGRLKPSIKTHREHVQHVKEVQSKKAAEKTCPKCGSSMIQRVSKKGPNAGNKFWGCSQFPKCRAICT</sequence>
<dbReference type="Pfam" id="PF01396">
    <property type="entry name" value="Zn_ribbon_Top1"/>
    <property type="match status" value="1"/>
</dbReference>
<evidence type="ECO:0000313" key="3">
    <source>
        <dbReference type="EMBL" id="KEQ17087.1"/>
    </source>
</evidence>
<name>A0A081NF64_9GAMM</name>
<evidence type="ECO:0000256" key="1">
    <source>
        <dbReference type="SAM" id="Phobius"/>
    </source>
</evidence>
<dbReference type="Proteomes" id="UP000028073">
    <property type="component" value="Unassembled WGS sequence"/>
</dbReference>
<organism evidence="3 4">
    <name type="scientific">Endozoicomonas numazuensis</name>
    <dbReference type="NCBI Taxonomy" id="1137799"/>
    <lineage>
        <taxon>Bacteria</taxon>
        <taxon>Pseudomonadati</taxon>
        <taxon>Pseudomonadota</taxon>
        <taxon>Gammaproteobacteria</taxon>
        <taxon>Oceanospirillales</taxon>
        <taxon>Endozoicomonadaceae</taxon>
        <taxon>Endozoicomonas</taxon>
    </lineage>
</organism>
<feature type="transmembrane region" description="Helical" evidence="1">
    <location>
        <begin position="6"/>
        <end position="28"/>
    </location>
</feature>
<dbReference type="eggNOG" id="COG0551">
    <property type="taxonomic scope" value="Bacteria"/>
</dbReference>
<accession>A0A081NF64</accession>
<feature type="domain" description="NERD" evidence="2">
    <location>
        <begin position="34"/>
        <end position="151"/>
    </location>
</feature>
<keyword evidence="4" id="KW-1185">Reference proteome</keyword>
<evidence type="ECO:0000259" key="2">
    <source>
        <dbReference type="PROSITE" id="PS50965"/>
    </source>
</evidence>
<keyword evidence="1" id="KW-0812">Transmembrane</keyword>
<gene>
    <name evidence="3" type="ORF">GZ78_14465</name>
</gene>
<dbReference type="GO" id="GO:0006265">
    <property type="term" value="P:DNA topological change"/>
    <property type="evidence" value="ECO:0007669"/>
    <property type="project" value="InterPro"/>
</dbReference>
<dbReference type="GO" id="GO:0005694">
    <property type="term" value="C:chromosome"/>
    <property type="evidence" value="ECO:0007669"/>
    <property type="project" value="InterPro"/>
</dbReference>
<keyword evidence="1" id="KW-0472">Membrane</keyword>
<dbReference type="GO" id="GO:0003677">
    <property type="term" value="F:DNA binding"/>
    <property type="evidence" value="ECO:0007669"/>
    <property type="project" value="InterPro"/>
</dbReference>
<dbReference type="GO" id="GO:0003916">
    <property type="term" value="F:DNA topoisomerase activity"/>
    <property type="evidence" value="ECO:0007669"/>
    <property type="project" value="InterPro"/>
</dbReference>
<dbReference type="AlphaFoldDB" id="A0A081NF64"/>
<dbReference type="STRING" id="1137799.GZ78_14465"/>
<comment type="caution">
    <text evidence="3">The sequence shown here is derived from an EMBL/GenBank/DDBJ whole genome shotgun (WGS) entry which is preliminary data.</text>
</comment>
<proteinExistence type="predicted"/>
<dbReference type="InterPro" id="IPR011528">
    <property type="entry name" value="NERD"/>
</dbReference>
<dbReference type="RefSeq" id="WP_152558715.1">
    <property type="nucleotide sequence ID" value="NZ_JOKH01000003.1"/>
</dbReference>
<dbReference type="InterPro" id="IPR013498">
    <property type="entry name" value="Topo_IA_Znf"/>
</dbReference>
<keyword evidence="1" id="KW-1133">Transmembrane helix</keyword>
<dbReference type="OrthoDB" id="5782056at2"/>
<dbReference type="PROSITE" id="PS50965">
    <property type="entry name" value="NERD"/>
    <property type="match status" value="1"/>
</dbReference>
<dbReference type="EMBL" id="JOKH01000003">
    <property type="protein sequence ID" value="KEQ17087.1"/>
    <property type="molecule type" value="Genomic_DNA"/>
</dbReference>
<evidence type="ECO:0000313" key="4">
    <source>
        <dbReference type="Proteomes" id="UP000028073"/>
    </source>
</evidence>
<reference evidence="3 4" key="1">
    <citation type="submission" date="2014-06" db="EMBL/GenBank/DDBJ databases">
        <title>Whole Genome Sequences of Three Symbiotic Endozoicomonas Bacteria.</title>
        <authorList>
            <person name="Neave M.J."/>
            <person name="Apprill A."/>
            <person name="Voolstra C.R."/>
        </authorList>
    </citation>
    <scope>NUCLEOTIDE SEQUENCE [LARGE SCALE GENOMIC DNA]</scope>
    <source>
        <strain evidence="3 4">DSM 25634</strain>
    </source>
</reference>